<feature type="region of interest" description="Disordered" evidence="2">
    <location>
        <begin position="304"/>
        <end position="408"/>
    </location>
</feature>
<feature type="compositionally biased region" description="Acidic residues" evidence="2">
    <location>
        <begin position="357"/>
        <end position="371"/>
    </location>
</feature>
<keyword evidence="1" id="KW-0378">Hydrolase</keyword>
<comment type="caution">
    <text evidence="4">The sequence shown here is derived from an EMBL/GenBank/DDBJ whole genome shotgun (WGS) entry which is preliminary data.</text>
</comment>
<dbReference type="Proteomes" id="UP001190700">
    <property type="component" value="Unassembled WGS sequence"/>
</dbReference>
<dbReference type="Pfam" id="PF00270">
    <property type="entry name" value="DEAD"/>
    <property type="match status" value="1"/>
</dbReference>
<reference evidence="4 5" key="1">
    <citation type="journal article" date="2015" name="Genome Biol. Evol.">
        <title>Comparative Genomics of a Bacterivorous Green Alga Reveals Evolutionary Causalities and Consequences of Phago-Mixotrophic Mode of Nutrition.</title>
        <authorList>
            <person name="Burns J.A."/>
            <person name="Paasch A."/>
            <person name="Narechania A."/>
            <person name="Kim E."/>
        </authorList>
    </citation>
    <scope>NUCLEOTIDE SEQUENCE [LARGE SCALE GENOMIC DNA]</scope>
    <source>
        <strain evidence="4 5">PLY_AMNH</strain>
    </source>
</reference>
<sequence>MCGGAIQESARLLEEQRAYLQAKGSVGATRISRGALPAAEARAQVLQAVGRCGVVVINGETGCGKSTQVAALSRPWWGGSPGQVATCPARGGLQQVATLSRLEREAPWAGGYTHHRAGELHGQVPQFLLEEATAEGRGGECSIVVTQPRRISAISLATRVAQERGEALGQVVGYSVRLESSQSKRTRLLFCTTGILLRRLLSDITLQSVSHVVLDEVHERSVESDFLLLLLRSVLVQRPALKVVLMSATAEAGLFAEYFSQHPQGSTSLTIPGFTHPVREYFLEEVLERTRYVIGKASRFARKKKPSSSTTSAAPSDPHEEGDAEMTAAPESAPSVERKAIVEPGEAKAAGAVDEVAVPDEWDIESSDDEERAVGGQADTAARLTKSTDDGAATTASDGKGMAGSGCS</sequence>
<dbReference type="InterPro" id="IPR027417">
    <property type="entry name" value="P-loop_NTPase"/>
</dbReference>
<feature type="domain" description="Helicase ATP-binding" evidence="3">
    <location>
        <begin position="123"/>
        <end position="268"/>
    </location>
</feature>
<organism evidence="4 5">
    <name type="scientific">Cymbomonas tetramitiformis</name>
    <dbReference type="NCBI Taxonomy" id="36881"/>
    <lineage>
        <taxon>Eukaryota</taxon>
        <taxon>Viridiplantae</taxon>
        <taxon>Chlorophyta</taxon>
        <taxon>Pyramimonadophyceae</taxon>
        <taxon>Pyramimonadales</taxon>
        <taxon>Pyramimonadaceae</taxon>
        <taxon>Cymbomonas</taxon>
    </lineage>
</organism>
<gene>
    <name evidence="4" type="ORF">CYMTET_34249</name>
</gene>
<dbReference type="GO" id="GO:0004386">
    <property type="term" value="F:helicase activity"/>
    <property type="evidence" value="ECO:0007669"/>
    <property type="project" value="UniProtKB-KW"/>
</dbReference>
<dbReference type="GO" id="GO:0005524">
    <property type="term" value="F:ATP binding"/>
    <property type="evidence" value="ECO:0007669"/>
    <property type="project" value="UniProtKB-KW"/>
</dbReference>
<dbReference type="PROSITE" id="PS00690">
    <property type="entry name" value="DEAH_ATP_HELICASE"/>
    <property type="match status" value="1"/>
</dbReference>
<dbReference type="PANTHER" id="PTHR18934">
    <property type="entry name" value="ATP-DEPENDENT RNA HELICASE"/>
    <property type="match status" value="1"/>
</dbReference>
<evidence type="ECO:0000313" key="5">
    <source>
        <dbReference type="Proteomes" id="UP001190700"/>
    </source>
</evidence>
<keyword evidence="5" id="KW-1185">Reference proteome</keyword>
<dbReference type="InterPro" id="IPR011545">
    <property type="entry name" value="DEAD/DEAH_box_helicase_dom"/>
</dbReference>
<dbReference type="InterPro" id="IPR002464">
    <property type="entry name" value="DNA/RNA_helicase_DEAH_CS"/>
</dbReference>
<dbReference type="PROSITE" id="PS51192">
    <property type="entry name" value="HELICASE_ATP_BIND_1"/>
    <property type="match status" value="1"/>
</dbReference>
<evidence type="ECO:0000313" key="4">
    <source>
        <dbReference type="EMBL" id="KAK3256621.1"/>
    </source>
</evidence>
<dbReference type="GO" id="GO:0016787">
    <property type="term" value="F:hydrolase activity"/>
    <property type="evidence" value="ECO:0007669"/>
    <property type="project" value="UniProtKB-KW"/>
</dbReference>
<dbReference type="AlphaFoldDB" id="A0AAE0KQ16"/>
<feature type="non-terminal residue" evidence="4">
    <location>
        <position position="408"/>
    </location>
</feature>
<dbReference type="CDD" id="cd17917">
    <property type="entry name" value="DEXHc_RHA-like"/>
    <property type="match status" value="1"/>
</dbReference>
<evidence type="ECO:0000259" key="3">
    <source>
        <dbReference type="PROSITE" id="PS51192"/>
    </source>
</evidence>
<evidence type="ECO:0000256" key="2">
    <source>
        <dbReference type="SAM" id="MobiDB-lite"/>
    </source>
</evidence>
<accession>A0AAE0KQ16</accession>
<protein>
    <recommendedName>
        <fullName evidence="3">Helicase ATP-binding domain-containing protein</fullName>
    </recommendedName>
</protein>
<name>A0AAE0KQ16_9CHLO</name>
<evidence type="ECO:0000256" key="1">
    <source>
        <dbReference type="ARBA" id="ARBA00022801"/>
    </source>
</evidence>
<proteinExistence type="predicted"/>
<dbReference type="GO" id="GO:0003723">
    <property type="term" value="F:RNA binding"/>
    <property type="evidence" value="ECO:0007669"/>
    <property type="project" value="TreeGrafter"/>
</dbReference>
<dbReference type="Gene3D" id="3.40.50.300">
    <property type="entry name" value="P-loop containing nucleotide triphosphate hydrolases"/>
    <property type="match status" value="2"/>
</dbReference>
<feature type="compositionally biased region" description="Low complexity" evidence="2">
    <location>
        <begin position="307"/>
        <end position="316"/>
    </location>
</feature>
<dbReference type="SMART" id="SM00487">
    <property type="entry name" value="DEXDc"/>
    <property type="match status" value="1"/>
</dbReference>
<dbReference type="EMBL" id="LGRX02021481">
    <property type="protein sequence ID" value="KAK3256621.1"/>
    <property type="molecule type" value="Genomic_DNA"/>
</dbReference>
<dbReference type="InterPro" id="IPR014001">
    <property type="entry name" value="Helicase_ATP-bd"/>
</dbReference>
<dbReference type="PANTHER" id="PTHR18934:SF145">
    <property type="entry name" value="ATP-DEPENDENT RNA HELICASE DHX57-RELATED"/>
    <property type="match status" value="1"/>
</dbReference>
<dbReference type="SUPFAM" id="SSF52540">
    <property type="entry name" value="P-loop containing nucleoside triphosphate hydrolases"/>
    <property type="match status" value="1"/>
</dbReference>